<feature type="region of interest" description="Disordered" evidence="1">
    <location>
        <begin position="108"/>
        <end position="145"/>
    </location>
</feature>
<evidence type="ECO:0000313" key="4">
    <source>
        <dbReference type="Proteomes" id="UP000759537"/>
    </source>
</evidence>
<organism evidence="3 4">
    <name type="scientific">Russula ochroleuca</name>
    <dbReference type="NCBI Taxonomy" id="152965"/>
    <lineage>
        <taxon>Eukaryota</taxon>
        <taxon>Fungi</taxon>
        <taxon>Dikarya</taxon>
        <taxon>Basidiomycota</taxon>
        <taxon>Agaricomycotina</taxon>
        <taxon>Agaricomycetes</taxon>
        <taxon>Russulales</taxon>
        <taxon>Russulaceae</taxon>
        <taxon>Russula</taxon>
    </lineage>
</organism>
<dbReference type="Proteomes" id="UP000759537">
    <property type="component" value="Unassembled WGS sequence"/>
</dbReference>
<dbReference type="AlphaFoldDB" id="A0A9P5MZD0"/>
<reference evidence="3" key="1">
    <citation type="submission" date="2019-10" db="EMBL/GenBank/DDBJ databases">
        <authorList>
            <consortium name="DOE Joint Genome Institute"/>
            <person name="Kuo A."/>
            <person name="Miyauchi S."/>
            <person name="Kiss E."/>
            <person name="Drula E."/>
            <person name="Kohler A."/>
            <person name="Sanchez-Garcia M."/>
            <person name="Andreopoulos B."/>
            <person name="Barry K.W."/>
            <person name="Bonito G."/>
            <person name="Buee M."/>
            <person name="Carver A."/>
            <person name="Chen C."/>
            <person name="Cichocki N."/>
            <person name="Clum A."/>
            <person name="Culley D."/>
            <person name="Crous P.W."/>
            <person name="Fauchery L."/>
            <person name="Girlanda M."/>
            <person name="Hayes R."/>
            <person name="Keri Z."/>
            <person name="LaButti K."/>
            <person name="Lipzen A."/>
            <person name="Lombard V."/>
            <person name="Magnuson J."/>
            <person name="Maillard F."/>
            <person name="Morin E."/>
            <person name="Murat C."/>
            <person name="Nolan M."/>
            <person name="Ohm R."/>
            <person name="Pangilinan J."/>
            <person name="Pereira M."/>
            <person name="Perotto S."/>
            <person name="Peter M."/>
            <person name="Riley R."/>
            <person name="Sitrit Y."/>
            <person name="Stielow B."/>
            <person name="Szollosi G."/>
            <person name="Zifcakova L."/>
            <person name="Stursova M."/>
            <person name="Spatafora J.W."/>
            <person name="Tedersoo L."/>
            <person name="Vaario L.-M."/>
            <person name="Yamada A."/>
            <person name="Yan M."/>
            <person name="Wang P."/>
            <person name="Xu J."/>
            <person name="Bruns T."/>
            <person name="Baldrian P."/>
            <person name="Vilgalys R."/>
            <person name="Henrissat B."/>
            <person name="Grigoriev I.V."/>
            <person name="Hibbett D."/>
            <person name="Nagy L.G."/>
            <person name="Martin F.M."/>
        </authorList>
    </citation>
    <scope>NUCLEOTIDE SEQUENCE</scope>
    <source>
        <strain evidence="3">Prilba</strain>
    </source>
</reference>
<feature type="compositionally biased region" description="Low complexity" evidence="1">
    <location>
        <begin position="108"/>
        <end position="127"/>
    </location>
</feature>
<evidence type="ECO:0000313" key="3">
    <source>
        <dbReference type="EMBL" id="KAF8482550.1"/>
    </source>
</evidence>
<keyword evidence="2" id="KW-0472">Membrane</keyword>
<sequence length="145" mass="15846">MSKVTTLSSSSNAPPVFFQPILYTFPSIWTAAAHLALFFFNIDPTPPTRRPQNPKATLFTFIHAGKPLSVVYDEKIDRRRERTKQMILQPTKIAAQATEDAERGFFATSTSLSAPSSSRFSLPPSATDDGTTEGLAHSSAARAWG</sequence>
<feature type="transmembrane region" description="Helical" evidence="2">
    <location>
        <begin position="20"/>
        <end position="40"/>
    </location>
</feature>
<evidence type="ECO:0000256" key="1">
    <source>
        <dbReference type="SAM" id="MobiDB-lite"/>
    </source>
</evidence>
<keyword evidence="2" id="KW-0812">Transmembrane</keyword>
<accession>A0A9P5MZD0</accession>
<proteinExistence type="predicted"/>
<keyword evidence="4" id="KW-1185">Reference proteome</keyword>
<protein>
    <submittedName>
        <fullName evidence="3">Uncharacterized protein</fullName>
    </submittedName>
</protein>
<gene>
    <name evidence="3" type="ORF">DFH94DRAFT_852023</name>
</gene>
<reference evidence="3" key="2">
    <citation type="journal article" date="2020" name="Nat. Commun.">
        <title>Large-scale genome sequencing of mycorrhizal fungi provides insights into the early evolution of symbiotic traits.</title>
        <authorList>
            <person name="Miyauchi S."/>
            <person name="Kiss E."/>
            <person name="Kuo A."/>
            <person name="Drula E."/>
            <person name="Kohler A."/>
            <person name="Sanchez-Garcia M."/>
            <person name="Morin E."/>
            <person name="Andreopoulos B."/>
            <person name="Barry K.W."/>
            <person name="Bonito G."/>
            <person name="Buee M."/>
            <person name="Carver A."/>
            <person name="Chen C."/>
            <person name="Cichocki N."/>
            <person name="Clum A."/>
            <person name="Culley D."/>
            <person name="Crous P.W."/>
            <person name="Fauchery L."/>
            <person name="Girlanda M."/>
            <person name="Hayes R.D."/>
            <person name="Keri Z."/>
            <person name="LaButti K."/>
            <person name="Lipzen A."/>
            <person name="Lombard V."/>
            <person name="Magnuson J."/>
            <person name="Maillard F."/>
            <person name="Murat C."/>
            <person name="Nolan M."/>
            <person name="Ohm R.A."/>
            <person name="Pangilinan J."/>
            <person name="Pereira M.F."/>
            <person name="Perotto S."/>
            <person name="Peter M."/>
            <person name="Pfister S."/>
            <person name="Riley R."/>
            <person name="Sitrit Y."/>
            <person name="Stielow J.B."/>
            <person name="Szollosi G."/>
            <person name="Zifcakova L."/>
            <person name="Stursova M."/>
            <person name="Spatafora J.W."/>
            <person name="Tedersoo L."/>
            <person name="Vaario L.M."/>
            <person name="Yamada A."/>
            <person name="Yan M."/>
            <person name="Wang P."/>
            <person name="Xu J."/>
            <person name="Bruns T."/>
            <person name="Baldrian P."/>
            <person name="Vilgalys R."/>
            <person name="Dunand C."/>
            <person name="Henrissat B."/>
            <person name="Grigoriev I.V."/>
            <person name="Hibbett D."/>
            <person name="Nagy L.G."/>
            <person name="Martin F.M."/>
        </authorList>
    </citation>
    <scope>NUCLEOTIDE SEQUENCE</scope>
    <source>
        <strain evidence="3">Prilba</strain>
    </source>
</reference>
<evidence type="ECO:0000256" key="2">
    <source>
        <dbReference type="SAM" id="Phobius"/>
    </source>
</evidence>
<keyword evidence="2" id="KW-1133">Transmembrane helix</keyword>
<comment type="caution">
    <text evidence="3">The sequence shown here is derived from an EMBL/GenBank/DDBJ whole genome shotgun (WGS) entry which is preliminary data.</text>
</comment>
<name>A0A9P5MZD0_9AGAM</name>
<dbReference type="EMBL" id="WHVB01000005">
    <property type="protein sequence ID" value="KAF8482550.1"/>
    <property type="molecule type" value="Genomic_DNA"/>
</dbReference>